<keyword evidence="1" id="KW-0175">Coiled coil</keyword>
<reference evidence="3" key="1">
    <citation type="submission" date="2021-02" db="EMBL/GenBank/DDBJ databases">
        <authorList>
            <person name="Dougan E. K."/>
            <person name="Rhodes N."/>
            <person name="Thang M."/>
            <person name="Chan C."/>
        </authorList>
    </citation>
    <scope>NUCLEOTIDE SEQUENCE</scope>
</reference>
<keyword evidence="4" id="KW-1185">Reference proteome</keyword>
<keyword evidence="2" id="KW-0732">Signal</keyword>
<gene>
    <name evidence="3" type="ORF">SNAT2548_LOCUS11109</name>
</gene>
<evidence type="ECO:0000256" key="2">
    <source>
        <dbReference type="SAM" id="SignalP"/>
    </source>
</evidence>
<evidence type="ECO:0000256" key="1">
    <source>
        <dbReference type="SAM" id="Coils"/>
    </source>
</evidence>
<dbReference type="Proteomes" id="UP000604046">
    <property type="component" value="Unassembled WGS sequence"/>
</dbReference>
<dbReference type="EMBL" id="CAJNDS010000968">
    <property type="protein sequence ID" value="CAE7242322.1"/>
    <property type="molecule type" value="Genomic_DNA"/>
</dbReference>
<sequence>MKWLTLALAALSAGRRTEPEFCASPDLIVFVKFVGRPVQKCHELIPHEYSVCSAVLHFLIQSLAQCNQRAGSNLAVVRVFSTEEEVQLLMDSATMWESSMPCASKSNVSMIDLILVFSKDLAADSMAKAAVDFYGNAFDQKVAWTTCFSGVKNMSAMLNPEQDVYDNRGYTTNKHWVSGPNAVFSKIMTAMLEGEFMDMYDTFFLMEMDAVPIKSGWLDQFEMEALEMPGGNMAVRGSQYLGDKWDLFKSMMPTYLVEHINGNAMYNLKHAWTKAVYDAFHSMGGGSMMEEMAFDVAFAMITMDAMSGNSSQFAAAWTAAGGDMATYNWDSMLVGNYANTLLNTSFEFPTYIRHGSSKNLFETVEDDEVTLGVAMFDYQGHLKSTVPTHHPFKKILALTYYPQPEMMETIAGPNGNISMETKTATSDAYYHLCETASLVKTKWFALTDNYHIIKAPVSVLMETDDKPVLPYVLRNSKYCGERPNCEASMEQAETLFSITLNYHHDKYEVLYKTEDAKKFCTAWDLATASQSWSDCSLAFGPTGDDYIAWKISDPDYNITNEFTPKDKTRYGWRAWTSLWNPAPVDSRDCSTTLYGPKEYLETLGNISKCAVSYVEDEAGCAGDTTCMWKPMFESGVCIQDPKTGVVTSTTVAGAVYSSIEVSMEMTVEDPATITENATVTNAMIAGFAEVMEVDEEDVTLEFETNRRLSSHARKLQVTLTAIFTVTMPSIEAAIEKQVAIETVSLAKTTEAISTAVASTGFTGTVEVTGKSTVRVAVTMVMMARLGVYSSARFQKKLQVLIRKDADKTDSSDFHKRLQKLLRKPQLDIIAQYGFDPSDEGIEEMTLALKELEEDADIYVNAMAIEEALYSSLEVAQEKEVPSDGVCPAKPDTKPAVYLLLRSLLLGVRLQVSVALSLCLPLRIVGHGMALPILLCL</sequence>
<dbReference type="AlphaFoldDB" id="A0A812L7J2"/>
<organism evidence="3 4">
    <name type="scientific">Symbiodinium natans</name>
    <dbReference type="NCBI Taxonomy" id="878477"/>
    <lineage>
        <taxon>Eukaryota</taxon>
        <taxon>Sar</taxon>
        <taxon>Alveolata</taxon>
        <taxon>Dinophyceae</taxon>
        <taxon>Suessiales</taxon>
        <taxon>Symbiodiniaceae</taxon>
        <taxon>Symbiodinium</taxon>
    </lineage>
</organism>
<comment type="caution">
    <text evidence="3">The sequence shown here is derived from an EMBL/GenBank/DDBJ whole genome shotgun (WGS) entry which is preliminary data.</text>
</comment>
<proteinExistence type="predicted"/>
<feature type="chain" id="PRO_5032581327" evidence="2">
    <location>
        <begin position="20"/>
        <end position="936"/>
    </location>
</feature>
<evidence type="ECO:0000313" key="4">
    <source>
        <dbReference type="Proteomes" id="UP000604046"/>
    </source>
</evidence>
<protein>
    <submittedName>
        <fullName evidence="3">Uncharacterized protein</fullName>
    </submittedName>
</protein>
<feature type="coiled-coil region" evidence="1">
    <location>
        <begin position="841"/>
        <end position="868"/>
    </location>
</feature>
<evidence type="ECO:0000313" key="3">
    <source>
        <dbReference type="EMBL" id="CAE7242322.1"/>
    </source>
</evidence>
<name>A0A812L7J2_9DINO</name>
<feature type="signal peptide" evidence="2">
    <location>
        <begin position="1"/>
        <end position="19"/>
    </location>
</feature>
<accession>A0A812L7J2</accession>